<evidence type="ECO:0000313" key="2">
    <source>
        <dbReference type="EMBL" id="CEK59662.1"/>
    </source>
</evidence>
<proteinExistence type="predicted"/>
<feature type="transmembrane region" description="Helical" evidence="1">
    <location>
        <begin position="43"/>
        <end position="62"/>
    </location>
</feature>
<sequence>MDLVSALVPTFAAVQILDVLWAPRRRKSVNKRTKVYHHVSSSVMSVVRTILGTVSPMVIAVIQSHVPQMTDAD</sequence>
<keyword evidence="1" id="KW-0812">Transmembrane</keyword>
<dbReference type="AlphaFoldDB" id="A0A0B6YU69"/>
<gene>
    <name evidence="2" type="primary">ORF37053</name>
</gene>
<feature type="transmembrane region" description="Helical" evidence="1">
    <location>
        <begin position="6"/>
        <end position="22"/>
    </location>
</feature>
<evidence type="ECO:0000256" key="1">
    <source>
        <dbReference type="SAM" id="Phobius"/>
    </source>
</evidence>
<dbReference type="EMBL" id="HACG01012797">
    <property type="protein sequence ID" value="CEK59662.1"/>
    <property type="molecule type" value="Transcribed_RNA"/>
</dbReference>
<keyword evidence="1" id="KW-1133">Transmembrane helix</keyword>
<organism evidence="2">
    <name type="scientific">Arion vulgaris</name>
    <dbReference type="NCBI Taxonomy" id="1028688"/>
    <lineage>
        <taxon>Eukaryota</taxon>
        <taxon>Metazoa</taxon>
        <taxon>Spiralia</taxon>
        <taxon>Lophotrochozoa</taxon>
        <taxon>Mollusca</taxon>
        <taxon>Gastropoda</taxon>
        <taxon>Heterobranchia</taxon>
        <taxon>Euthyneura</taxon>
        <taxon>Panpulmonata</taxon>
        <taxon>Eupulmonata</taxon>
        <taxon>Stylommatophora</taxon>
        <taxon>Helicina</taxon>
        <taxon>Arionoidea</taxon>
        <taxon>Arionidae</taxon>
        <taxon>Arion</taxon>
    </lineage>
</organism>
<keyword evidence="1" id="KW-0472">Membrane</keyword>
<name>A0A0B6YU69_9EUPU</name>
<accession>A0A0B6YU69</accession>
<reference evidence="2" key="1">
    <citation type="submission" date="2014-12" db="EMBL/GenBank/DDBJ databases">
        <title>Insight into the proteome of Arion vulgaris.</title>
        <authorList>
            <person name="Aradska J."/>
            <person name="Bulat T."/>
            <person name="Smidak R."/>
            <person name="Sarate P."/>
            <person name="Gangsoo J."/>
            <person name="Sialana F."/>
            <person name="Bilban M."/>
            <person name="Lubec G."/>
        </authorList>
    </citation>
    <scope>NUCLEOTIDE SEQUENCE</scope>
    <source>
        <tissue evidence="2">Skin</tissue>
    </source>
</reference>
<protein>
    <submittedName>
        <fullName evidence="2">Uncharacterized protein</fullName>
    </submittedName>
</protein>